<accession>A0A1F6CPD9</accession>
<evidence type="ECO:0000313" key="8">
    <source>
        <dbReference type="EMBL" id="OGG50940.1"/>
    </source>
</evidence>
<proteinExistence type="inferred from homology"/>
<dbReference type="STRING" id="1798482.A2763_02810"/>
<dbReference type="HAMAP" id="MF_00178">
    <property type="entry name" value="Lumazine_synth"/>
    <property type="match status" value="1"/>
</dbReference>
<dbReference type="GO" id="GO:0009349">
    <property type="term" value="C:riboflavin synthase complex"/>
    <property type="evidence" value="ECO:0007669"/>
    <property type="project" value="UniProtKB-UniRule"/>
</dbReference>
<dbReference type="Pfam" id="PF00885">
    <property type="entry name" value="DMRL_synthase"/>
    <property type="match status" value="1"/>
</dbReference>
<feature type="binding site" evidence="7">
    <location>
        <begin position="85"/>
        <end position="87"/>
    </location>
    <ligand>
        <name>5-amino-6-(D-ribitylamino)uracil</name>
        <dbReference type="ChEBI" id="CHEBI:15934"/>
    </ligand>
</feature>
<dbReference type="SUPFAM" id="SSF52121">
    <property type="entry name" value="Lumazine synthase"/>
    <property type="match status" value="1"/>
</dbReference>
<evidence type="ECO:0000256" key="1">
    <source>
        <dbReference type="ARBA" id="ARBA00004917"/>
    </source>
</evidence>
<dbReference type="EMBL" id="MFKV01000005">
    <property type="protein sequence ID" value="OGG50940.1"/>
    <property type="molecule type" value="Genomic_DNA"/>
</dbReference>
<dbReference type="EC" id="2.5.1.78" evidence="3 7"/>
<feature type="active site" description="Proton donor" evidence="7">
    <location>
        <position position="93"/>
    </location>
</feature>
<comment type="pathway">
    <text evidence="1 7">Cofactor biosynthesis; riboflavin biosynthesis; riboflavin from 2-hydroxy-3-oxobutyl phosphate and 5-amino-6-(D-ribitylamino)uracil: step 1/2.</text>
</comment>
<dbReference type="GO" id="GO:0000906">
    <property type="term" value="F:6,7-dimethyl-8-ribityllumazine synthase activity"/>
    <property type="evidence" value="ECO:0007669"/>
    <property type="project" value="UniProtKB-UniRule"/>
</dbReference>
<comment type="catalytic activity">
    <reaction evidence="6 7">
        <text>(2S)-2-hydroxy-3-oxobutyl phosphate + 5-amino-6-(D-ribitylamino)uracil = 6,7-dimethyl-8-(1-D-ribityl)lumazine + phosphate + 2 H2O + H(+)</text>
        <dbReference type="Rhea" id="RHEA:26152"/>
        <dbReference type="ChEBI" id="CHEBI:15377"/>
        <dbReference type="ChEBI" id="CHEBI:15378"/>
        <dbReference type="ChEBI" id="CHEBI:15934"/>
        <dbReference type="ChEBI" id="CHEBI:43474"/>
        <dbReference type="ChEBI" id="CHEBI:58201"/>
        <dbReference type="ChEBI" id="CHEBI:58830"/>
        <dbReference type="EC" id="2.5.1.78"/>
    </reaction>
</comment>
<dbReference type="CDD" id="cd09209">
    <property type="entry name" value="Lumazine_synthase-I"/>
    <property type="match status" value="1"/>
</dbReference>
<dbReference type="GO" id="GO:0009231">
    <property type="term" value="P:riboflavin biosynthetic process"/>
    <property type="evidence" value="ECO:0007669"/>
    <property type="project" value="UniProtKB-UniRule"/>
</dbReference>
<keyword evidence="4 7" id="KW-0686">Riboflavin biosynthesis</keyword>
<feature type="binding site" evidence="7">
    <location>
        <position position="118"/>
    </location>
    <ligand>
        <name>5-amino-6-(D-ribitylamino)uracil</name>
        <dbReference type="ChEBI" id="CHEBI:15934"/>
    </ligand>
</feature>
<dbReference type="InterPro" id="IPR036467">
    <property type="entry name" value="LS/RS_sf"/>
</dbReference>
<dbReference type="AlphaFoldDB" id="A0A1F6CPD9"/>
<evidence type="ECO:0000313" key="9">
    <source>
        <dbReference type="Proteomes" id="UP000178370"/>
    </source>
</evidence>
<dbReference type="Proteomes" id="UP000178370">
    <property type="component" value="Unassembled WGS sequence"/>
</dbReference>
<organism evidence="8 9">
    <name type="scientific">Candidatus Kaiserbacteria bacterium RIFCSPHIGHO2_01_FULL_54_36</name>
    <dbReference type="NCBI Taxonomy" id="1798482"/>
    <lineage>
        <taxon>Bacteria</taxon>
        <taxon>Candidatus Kaiseribacteriota</taxon>
    </lineage>
</organism>
<dbReference type="NCBIfam" id="TIGR00114">
    <property type="entry name" value="lumazine-synth"/>
    <property type="match status" value="1"/>
</dbReference>
<comment type="caution">
    <text evidence="8">The sequence shown here is derived from an EMBL/GenBank/DDBJ whole genome shotgun (WGS) entry which is preliminary data.</text>
</comment>
<feature type="binding site" evidence="7">
    <location>
        <begin position="90"/>
        <end position="91"/>
    </location>
    <ligand>
        <name>(2S)-2-hydroxy-3-oxobutyl phosphate</name>
        <dbReference type="ChEBI" id="CHEBI:58830"/>
    </ligand>
</feature>
<dbReference type="PANTHER" id="PTHR21058">
    <property type="entry name" value="6,7-DIMETHYL-8-RIBITYLLUMAZINE SYNTHASE DMRL SYNTHASE LUMAZINE SYNTHASE"/>
    <property type="match status" value="1"/>
</dbReference>
<dbReference type="Gene3D" id="3.40.50.960">
    <property type="entry name" value="Lumazine/riboflavin synthase"/>
    <property type="match status" value="1"/>
</dbReference>
<dbReference type="InterPro" id="IPR034964">
    <property type="entry name" value="LS"/>
</dbReference>
<evidence type="ECO:0000256" key="4">
    <source>
        <dbReference type="ARBA" id="ARBA00022619"/>
    </source>
</evidence>
<reference evidence="8 9" key="1">
    <citation type="journal article" date="2016" name="Nat. Commun.">
        <title>Thousands of microbial genomes shed light on interconnected biogeochemical processes in an aquifer system.</title>
        <authorList>
            <person name="Anantharaman K."/>
            <person name="Brown C.T."/>
            <person name="Hug L.A."/>
            <person name="Sharon I."/>
            <person name="Castelle C.J."/>
            <person name="Probst A.J."/>
            <person name="Thomas B.C."/>
            <person name="Singh A."/>
            <person name="Wilkins M.J."/>
            <person name="Karaoz U."/>
            <person name="Brodie E.L."/>
            <person name="Williams K.H."/>
            <person name="Hubbard S.S."/>
            <person name="Banfield J.F."/>
        </authorList>
    </citation>
    <scope>NUCLEOTIDE SEQUENCE [LARGE SCALE GENOMIC DNA]</scope>
</reference>
<feature type="binding site" evidence="7">
    <location>
        <position position="132"/>
    </location>
    <ligand>
        <name>(2S)-2-hydroxy-3-oxobutyl phosphate</name>
        <dbReference type="ChEBI" id="CHEBI:58830"/>
    </ligand>
</feature>
<evidence type="ECO:0000256" key="6">
    <source>
        <dbReference type="ARBA" id="ARBA00048785"/>
    </source>
</evidence>
<dbReference type="UniPathway" id="UPA00275">
    <property type="reaction ID" value="UER00404"/>
</dbReference>
<gene>
    <name evidence="7" type="primary">ribH</name>
    <name evidence="8" type="ORF">A2763_02810</name>
</gene>
<feature type="binding site" evidence="7">
    <location>
        <position position="27"/>
    </location>
    <ligand>
        <name>5-amino-6-(D-ribitylamino)uracil</name>
        <dbReference type="ChEBI" id="CHEBI:15934"/>
    </ligand>
</feature>
<sequence length="155" mass="16924">MQRKEYTKRIKPRDASRLTVGIVVSRFNADITERMLKGALEVLHLSKVREDNISIVQVPGSFEIPFGCLKLLKKKKPDAIVALGCIIRGETKHDEYLASAVSHGIIDLILHHRVPISFGVITTNNLAQAKVRSSGKTNKGGEAARAALGMALLSV</sequence>
<keyword evidence="5 7" id="KW-0808">Transferase</keyword>
<name>A0A1F6CPD9_9BACT</name>
<feature type="binding site" evidence="7">
    <location>
        <begin position="61"/>
        <end position="63"/>
    </location>
    <ligand>
        <name>5-amino-6-(D-ribitylamino)uracil</name>
        <dbReference type="ChEBI" id="CHEBI:15934"/>
    </ligand>
</feature>
<protein>
    <recommendedName>
        <fullName evidence="3 7">6,7-dimethyl-8-ribityllumazine synthase</fullName>
        <shortName evidence="7">DMRL synthase</shortName>
        <shortName evidence="7">LS</shortName>
        <shortName evidence="7">Lumazine synthase</shortName>
        <ecNumber evidence="3 7">2.5.1.78</ecNumber>
    </recommendedName>
</protein>
<evidence type="ECO:0000256" key="7">
    <source>
        <dbReference type="HAMAP-Rule" id="MF_00178"/>
    </source>
</evidence>
<evidence type="ECO:0000256" key="2">
    <source>
        <dbReference type="ARBA" id="ARBA00007424"/>
    </source>
</evidence>
<comment type="function">
    <text evidence="7">Catalyzes the formation of 6,7-dimethyl-8-ribityllumazine by condensation of 5-amino-6-(D-ribitylamino)uracil with 3,4-dihydroxy-2-butanone 4-phosphate. This is the penultimate step in the biosynthesis of riboflavin.</text>
</comment>
<comment type="similarity">
    <text evidence="2 7">Belongs to the DMRL synthase family.</text>
</comment>
<dbReference type="InterPro" id="IPR002180">
    <property type="entry name" value="LS/RS"/>
</dbReference>
<dbReference type="PANTHER" id="PTHR21058:SF0">
    <property type="entry name" value="6,7-DIMETHYL-8-RIBITYLLUMAZINE SYNTHASE"/>
    <property type="match status" value="1"/>
</dbReference>
<evidence type="ECO:0000256" key="3">
    <source>
        <dbReference type="ARBA" id="ARBA00012664"/>
    </source>
</evidence>
<evidence type="ECO:0000256" key="5">
    <source>
        <dbReference type="ARBA" id="ARBA00022679"/>
    </source>
</evidence>